<keyword evidence="1" id="KW-0812">Transmembrane</keyword>
<dbReference type="Proteomes" id="UP000239899">
    <property type="component" value="Unassembled WGS sequence"/>
</dbReference>
<organism evidence="2 3">
    <name type="scientific">Chlorella sorokiniana</name>
    <name type="common">Freshwater green alga</name>
    <dbReference type="NCBI Taxonomy" id="3076"/>
    <lineage>
        <taxon>Eukaryota</taxon>
        <taxon>Viridiplantae</taxon>
        <taxon>Chlorophyta</taxon>
        <taxon>core chlorophytes</taxon>
        <taxon>Trebouxiophyceae</taxon>
        <taxon>Chlorellales</taxon>
        <taxon>Chlorellaceae</taxon>
        <taxon>Chlorella clade</taxon>
        <taxon>Chlorella</taxon>
    </lineage>
</organism>
<dbReference type="EMDB" id="EMD-11588"/>
<dbReference type="OrthoDB" id="1903335at2759"/>
<dbReference type="PANTHER" id="PTHR36311:SF1">
    <property type="entry name" value="PHOTOSYSTEM I SUBUNIT O"/>
    <property type="match status" value="1"/>
</dbReference>
<reference evidence="4" key="2">
    <citation type="journal article" date="2021" name="Nat. Plants">
        <title>Cryo-EM photosystem I structure reveals adaptation mechanisms to extreme high light in Chlorella ohadii.</title>
        <authorList>
            <person name="Caspy I."/>
            <person name="Neumann E."/>
            <person name="Fadeeva M."/>
            <person name="Liveanu V."/>
            <person name="Savitsky A."/>
            <person name="Frank A."/>
            <person name="Kalisman Y.L."/>
            <person name="Shkolnisky Y."/>
            <person name="Murik O."/>
            <person name="Treves H."/>
            <person name="Hartmann V."/>
            <person name="Nowaczyk M.M."/>
            <person name="Schuhmann W."/>
            <person name="Rogner M."/>
            <person name="Willner I."/>
            <person name="Kaplan A."/>
            <person name="Schuster G."/>
            <person name="Nelson N."/>
            <person name="Lubitz W."/>
            <person name="Nechushtai R."/>
        </authorList>
    </citation>
    <scope>STRUCTURE BY ELECTRON MICROSCOPY (2.70 ANGSTROMS) OF 47-133</scope>
</reference>
<keyword evidence="1" id="KW-0472">Membrane</keyword>
<dbReference type="AlphaFoldDB" id="A0A2P6THB2"/>
<reference evidence="2 3" key="1">
    <citation type="journal article" date="2018" name="Plant J.">
        <title>Genome sequences of Chlorella sorokiniana UTEX 1602 and Micractinium conductrix SAG 241.80: implications to maltose excretion by a green alga.</title>
        <authorList>
            <person name="Arriola M.B."/>
            <person name="Velmurugan N."/>
            <person name="Zhang Y."/>
            <person name="Plunkett M.H."/>
            <person name="Hondzo H."/>
            <person name="Barney B.M."/>
        </authorList>
    </citation>
    <scope>NUCLEOTIDE SEQUENCE [LARGE SCALE GENOMIC DNA]</scope>
    <source>
        <strain evidence="3">UTEX 1602</strain>
    </source>
</reference>
<gene>
    <name evidence="2" type="ORF">C2E21_7569</name>
</gene>
<evidence type="ECO:0000313" key="3">
    <source>
        <dbReference type="Proteomes" id="UP000239899"/>
    </source>
</evidence>
<dbReference type="PDB" id="6ZZX">
    <property type="method" value="EM"/>
    <property type="resolution" value="2.70 A"/>
    <property type="chains" value="O=47-133"/>
</dbReference>
<dbReference type="Pfam" id="PF22832">
    <property type="entry name" value="PsaO_TMD"/>
    <property type="match status" value="1"/>
</dbReference>
<dbReference type="SMR" id="A0A2P6THB2"/>
<evidence type="ECO:0000313" key="2">
    <source>
        <dbReference type="EMBL" id="PRW33674.1"/>
    </source>
</evidence>
<protein>
    <submittedName>
        <fullName evidence="2">Photosystem I subunit O</fullName>
    </submittedName>
</protein>
<dbReference type="EMBL" id="LHPG02000016">
    <property type="protein sequence ID" value="PRW33674.1"/>
    <property type="molecule type" value="Genomic_DNA"/>
</dbReference>
<evidence type="ECO:0000256" key="1">
    <source>
        <dbReference type="SAM" id="Phobius"/>
    </source>
</evidence>
<dbReference type="STRING" id="3076.A0A2P6THB2"/>
<evidence type="ECO:0007829" key="4">
    <source>
        <dbReference type="PDB" id="6ZZX"/>
    </source>
</evidence>
<comment type="caution">
    <text evidence="2">The sequence shown here is derived from an EMBL/GenBank/DDBJ whole genome shotgun (WGS) entry which is preliminary data.</text>
</comment>
<dbReference type="NCBIfam" id="TIGR03059">
    <property type="entry name" value="psaOeuk"/>
    <property type="match status" value="1"/>
</dbReference>
<dbReference type="InterPro" id="IPR017498">
    <property type="entry name" value="PSI_PsaO"/>
</dbReference>
<dbReference type="PANTHER" id="PTHR36311">
    <property type="entry name" value="PHOTOSYSTEM I SUBUNIT O"/>
    <property type="match status" value="1"/>
</dbReference>
<proteinExistence type="evidence at protein level"/>
<feature type="transmembrane region" description="Helical" evidence="1">
    <location>
        <begin position="104"/>
        <end position="124"/>
    </location>
</feature>
<accession>A0A2P6THB2</accession>
<keyword evidence="4" id="KW-0002">3D-structure</keyword>
<sequence length="135" mass="14493">MQAACFTSAKGLAGTRLAARPSSSRVQARAAVRVQANSSYPRGPSAWGAYEEPLSLVAGFLGWFAPSNIKVPAFGNESLFGAFHASMLENLANFPQGPALTDKFWILMITWHLGLFLALTLGNIGQAARKQGYFD</sequence>
<keyword evidence="3" id="KW-1185">Reference proteome</keyword>
<keyword evidence="1" id="KW-1133">Transmembrane helix</keyword>
<name>A0A2P6THB2_CHLSO</name>